<dbReference type="Gene3D" id="3.10.105.10">
    <property type="entry name" value="Dipeptide-binding Protein, Domain 3"/>
    <property type="match status" value="1"/>
</dbReference>
<dbReference type="Pfam" id="PF00496">
    <property type="entry name" value="SBP_bac_5"/>
    <property type="match status" value="1"/>
</dbReference>
<gene>
    <name evidence="5" type="ORF">GCM10007301_36380</name>
</gene>
<accession>A0A917FEC7</accession>
<evidence type="ECO:0000313" key="6">
    <source>
        <dbReference type="Proteomes" id="UP000606044"/>
    </source>
</evidence>
<comment type="caution">
    <text evidence="5">The sequence shown here is derived from an EMBL/GenBank/DDBJ whole genome shotgun (WGS) entry which is preliminary data.</text>
</comment>
<comment type="subcellular location">
    <subcellularLocation>
        <location evidence="1">Periplasm</location>
    </subcellularLocation>
</comment>
<evidence type="ECO:0000256" key="1">
    <source>
        <dbReference type="ARBA" id="ARBA00004418"/>
    </source>
</evidence>
<dbReference type="InterPro" id="IPR000914">
    <property type="entry name" value="SBP_5_dom"/>
</dbReference>
<dbReference type="InterPro" id="IPR030678">
    <property type="entry name" value="Peptide/Ni-bd"/>
</dbReference>
<dbReference type="GO" id="GO:0015833">
    <property type="term" value="P:peptide transport"/>
    <property type="evidence" value="ECO:0007669"/>
    <property type="project" value="TreeGrafter"/>
</dbReference>
<organism evidence="5 6">
    <name type="scientific">Azorhizobium oxalatiphilum</name>
    <dbReference type="NCBI Taxonomy" id="980631"/>
    <lineage>
        <taxon>Bacteria</taxon>
        <taxon>Pseudomonadati</taxon>
        <taxon>Pseudomonadota</taxon>
        <taxon>Alphaproteobacteria</taxon>
        <taxon>Hyphomicrobiales</taxon>
        <taxon>Xanthobacteraceae</taxon>
        <taxon>Azorhizobium</taxon>
    </lineage>
</organism>
<dbReference type="SUPFAM" id="SSF53850">
    <property type="entry name" value="Periplasmic binding protein-like II"/>
    <property type="match status" value="1"/>
</dbReference>
<evidence type="ECO:0000256" key="3">
    <source>
        <dbReference type="ARBA" id="ARBA00022729"/>
    </source>
</evidence>
<keyword evidence="3" id="KW-0732">Signal</keyword>
<dbReference type="PANTHER" id="PTHR30290">
    <property type="entry name" value="PERIPLASMIC BINDING COMPONENT OF ABC TRANSPORTER"/>
    <property type="match status" value="1"/>
</dbReference>
<sequence length="564" mass="62991">MQGTPDMAADFTHFDYVNPDAPKGGRLSLSALGTFDSLNPFVVRGSATPFVRAYVFESLLVRSYDEPFTLYGLLARTVKTDDERSFVEFEIDPRARFSDGTPVTADDVLFSFGLLRDKGRPNMRLYYGKVASATADGSRVRFTFTEPDRELPLIMGLMPVLPRHAVDAATFDQTSLTPPVGSGPYTVAQVEAGSAVTLKRNPDYWAKDLPVTRGLFNFDELRFTYFRDANTEFEAFRRGLIDARFETDPGRWQTGYDFPAVRNGQVVKESIPNGLPKPHYALVFNTRRPVFADVRVRRAIIELFDFEWLDRNFYYNLYNRTAGFFDGSDLSSLGRKANAAELALLGPHHGELRPDVMDGTYRPPAADGSGRDRKQLKAALALFAQAGWQLKDGKLRRVGSDETFGFEIMVTSREQERLALGFASQMQRAGMRVDVRVVDAVQFDARRNAYDFDMVPFTWTQSLSPGNEQAFYFGSAAADMPGTRNYMGAKSPAVDAAIAALMAARSEDDVTAAARALDRALISGAYGVPLFHAPGQWLARWIRIAHPARPSLYGTLPETWWRAR</sequence>
<dbReference type="CDD" id="cd08497">
    <property type="entry name" value="MbnE-like"/>
    <property type="match status" value="1"/>
</dbReference>
<reference evidence="5" key="1">
    <citation type="journal article" date="2014" name="Int. J. Syst. Evol. Microbiol.">
        <title>Complete genome sequence of Corynebacterium casei LMG S-19264T (=DSM 44701T), isolated from a smear-ripened cheese.</title>
        <authorList>
            <consortium name="US DOE Joint Genome Institute (JGI-PGF)"/>
            <person name="Walter F."/>
            <person name="Albersmeier A."/>
            <person name="Kalinowski J."/>
            <person name="Ruckert C."/>
        </authorList>
    </citation>
    <scope>NUCLEOTIDE SEQUENCE</scope>
    <source>
        <strain evidence="5">CCM 7897</strain>
    </source>
</reference>
<dbReference type="PANTHER" id="PTHR30290:SF64">
    <property type="entry name" value="ABC TRANSPORTER PERIPLASMIC BINDING PROTEIN"/>
    <property type="match status" value="1"/>
</dbReference>
<dbReference type="AlphaFoldDB" id="A0A917FEC7"/>
<comment type="similarity">
    <text evidence="2">Belongs to the bacterial solute-binding protein 5 family.</text>
</comment>
<dbReference type="GO" id="GO:0043190">
    <property type="term" value="C:ATP-binding cassette (ABC) transporter complex"/>
    <property type="evidence" value="ECO:0007669"/>
    <property type="project" value="InterPro"/>
</dbReference>
<evidence type="ECO:0000256" key="2">
    <source>
        <dbReference type="ARBA" id="ARBA00005695"/>
    </source>
</evidence>
<dbReference type="Gene3D" id="3.40.190.10">
    <property type="entry name" value="Periplasmic binding protein-like II"/>
    <property type="match status" value="1"/>
</dbReference>
<keyword evidence="6" id="KW-1185">Reference proteome</keyword>
<dbReference type="EMBL" id="BMCT01000005">
    <property type="protein sequence ID" value="GGF73308.1"/>
    <property type="molecule type" value="Genomic_DNA"/>
</dbReference>
<dbReference type="PIRSF" id="PIRSF002741">
    <property type="entry name" value="MppA"/>
    <property type="match status" value="1"/>
</dbReference>
<name>A0A917FEC7_9HYPH</name>
<dbReference type="InterPro" id="IPR039424">
    <property type="entry name" value="SBP_5"/>
</dbReference>
<protein>
    <submittedName>
        <fullName evidence="5">ABC transporter substrate-binding protein</fullName>
    </submittedName>
</protein>
<dbReference type="GO" id="GO:0030288">
    <property type="term" value="C:outer membrane-bounded periplasmic space"/>
    <property type="evidence" value="ECO:0007669"/>
    <property type="project" value="TreeGrafter"/>
</dbReference>
<reference evidence="5" key="2">
    <citation type="submission" date="2020-09" db="EMBL/GenBank/DDBJ databases">
        <authorList>
            <person name="Sun Q."/>
            <person name="Sedlacek I."/>
        </authorList>
    </citation>
    <scope>NUCLEOTIDE SEQUENCE</scope>
    <source>
        <strain evidence="5">CCM 7897</strain>
    </source>
</reference>
<dbReference type="GO" id="GO:1904680">
    <property type="term" value="F:peptide transmembrane transporter activity"/>
    <property type="evidence" value="ECO:0007669"/>
    <property type="project" value="TreeGrafter"/>
</dbReference>
<evidence type="ECO:0000313" key="5">
    <source>
        <dbReference type="EMBL" id="GGF73308.1"/>
    </source>
</evidence>
<dbReference type="GO" id="GO:0042884">
    <property type="term" value="P:microcin transport"/>
    <property type="evidence" value="ECO:0007669"/>
    <property type="project" value="TreeGrafter"/>
</dbReference>
<evidence type="ECO:0000259" key="4">
    <source>
        <dbReference type="Pfam" id="PF00496"/>
    </source>
</evidence>
<dbReference type="Proteomes" id="UP000606044">
    <property type="component" value="Unassembled WGS sequence"/>
</dbReference>
<proteinExistence type="inferred from homology"/>
<feature type="domain" description="Solute-binding protein family 5" evidence="4">
    <location>
        <begin position="70"/>
        <end position="475"/>
    </location>
</feature>